<organism evidence="3 4">
    <name type="scientific">Lagenidium giganteum</name>
    <dbReference type="NCBI Taxonomy" id="4803"/>
    <lineage>
        <taxon>Eukaryota</taxon>
        <taxon>Sar</taxon>
        <taxon>Stramenopiles</taxon>
        <taxon>Oomycota</taxon>
        <taxon>Peronosporomycetes</taxon>
        <taxon>Pythiales</taxon>
        <taxon>Pythiaceae</taxon>
    </lineage>
</organism>
<evidence type="ECO:0000313" key="3">
    <source>
        <dbReference type="EMBL" id="DAZ99799.1"/>
    </source>
</evidence>
<keyword evidence="4" id="KW-1185">Reference proteome</keyword>
<feature type="transmembrane region" description="Helical" evidence="2">
    <location>
        <begin position="177"/>
        <end position="198"/>
    </location>
</feature>
<keyword evidence="2" id="KW-0812">Transmembrane</keyword>
<reference evidence="3" key="2">
    <citation type="journal article" date="2023" name="Microbiol Resour">
        <title>Decontamination and Annotation of the Draft Genome Sequence of the Oomycete Lagenidium giganteum ARSEF 373.</title>
        <authorList>
            <person name="Morgan W.R."/>
            <person name="Tartar A."/>
        </authorList>
    </citation>
    <scope>NUCLEOTIDE SEQUENCE</scope>
    <source>
        <strain evidence="3">ARSEF 373</strain>
    </source>
</reference>
<evidence type="ECO:0000256" key="2">
    <source>
        <dbReference type="SAM" id="Phobius"/>
    </source>
</evidence>
<proteinExistence type="predicted"/>
<dbReference type="PANTHER" id="PTHR33939">
    <property type="entry name" value="PROTEIN CBG22215"/>
    <property type="match status" value="1"/>
</dbReference>
<keyword evidence="2" id="KW-1133">Transmembrane helix</keyword>
<name>A0AAV2Z2G2_9STRA</name>
<dbReference type="EMBL" id="DAKRPA010000076">
    <property type="protein sequence ID" value="DAZ99799.1"/>
    <property type="molecule type" value="Genomic_DNA"/>
</dbReference>
<dbReference type="InterPro" id="IPR036397">
    <property type="entry name" value="RNaseH_sf"/>
</dbReference>
<dbReference type="PANTHER" id="PTHR33939:SF1">
    <property type="entry name" value="DUF4371 DOMAIN-CONTAINING PROTEIN"/>
    <property type="match status" value="1"/>
</dbReference>
<feature type="region of interest" description="Disordered" evidence="1">
    <location>
        <begin position="78"/>
        <end position="98"/>
    </location>
</feature>
<accession>A0AAV2Z2G2</accession>
<keyword evidence="2" id="KW-0472">Membrane</keyword>
<gene>
    <name evidence="3" type="ORF">N0F65_001308</name>
</gene>
<dbReference type="GO" id="GO:0003676">
    <property type="term" value="F:nucleic acid binding"/>
    <property type="evidence" value="ECO:0007669"/>
    <property type="project" value="InterPro"/>
</dbReference>
<protein>
    <submittedName>
        <fullName evidence="3">Uncharacterized protein</fullName>
    </submittedName>
</protein>
<sequence>MIEVICRHAPCRPPAACGHGHRASRAYARTTYVKRTRGPVLTQHEKLDVLLFQATLRSQDLPLSTVDSQVAQPASTLREDCSGPFESSGELTVADTPSGHSAGIPRVLQTTHVLESVRTFNPSRGVLNHLLSTDGIALNATDDTAMAAALRAVQRFVVAQGYCRGIKKNGMLRLKQIVFCGISICVLTLLLRIGEYFMDKSSIHHNHARRDDALKTKTQRKTILFYAAIIDCNHKVPVEQRMDDDKAQLISESLDIFYHKSKPSWDPIRSQKKEVLVGTCLRLGIPGKHQGQVVAEVEAVSCGGGARYYADAGRRVIFTPPHHSDLQPIELVWASVKGEVGRQYTTSTTFADVKGRLINAFANVSESTVQKCIAKAEACAQELEEKVEALKREEADEV</sequence>
<dbReference type="AlphaFoldDB" id="A0AAV2Z2G2"/>
<reference evidence="3" key="1">
    <citation type="submission" date="2022-11" db="EMBL/GenBank/DDBJ databases">
        <authorList>
            <person name="Morgan W.R."/>
            <person name="Tartar A."/>
        </authorList>
    </citation>
    <scope>NUCLEOTIDE SEQUENCE</scope>
    <source>
        <strain evidence="3">ARSEF 373</strain>
    </source>
</reference>
<comment type="caution">
    <text evidence="3">The sequence shown here is derived from an EMBL/GenBank/DDBJ whole genome shotgun (WGS) entry which is preliminary data.</text>
</comment>
<dbReference type="Gene3D" id="3.30.420.10">
    <property type="entry name" value="Ribonuclease H-like superfamily/Ribonuclease H"/>
    <property type="match status" value="1"/>
</dbReference>
<evidence type="ECO:0000313" key="4">
    <source>
        <dbReference type="Proteomes" id="UP001146120"/>
    </source>
</evidence>
<evidence type="ECO:0000256" key="1">
    <source>
        <dbReference type="SAM" id="MobiDB-lite"/>
    </source>
</evidence>
<dbReference type="Proteomes" id="UP001146120">
    <property type="component" value="Unassembled WGS sequence"/>
</dbReference>